<protein>
    <submittedName>
        <fullName evidence="2">Imm45 family immunity protein</fullName>
    </submittedName>
</protein>
<organism evidence="2 3">
    <name type="scientific">Gluconacetobacter entanii</name>
    <dbReference type="NCBI Taxonomy" id="108528"/>
    <lineage>
        <taxon>Bacteria</taxon>
        <taxon>Pseudomonadati</taxon>
        <taxon>Pseudomonadota</taxon>
        <taxon>Alphaproteobacteria</taxon>
        <taxon>Acetobacterales</taxon>
        <taxon>Acetobacteraceae</taxon>
        <taxon>Gluconacetobacter</taxon>
    </lineage>
</organism>
<evidence type="ECO:0000313" key="3">
    <source>
        <dbReference type="Proteomes" id="UP001526337"/>
    </source>
</evidence>
<dbReference type="Pfam" id="PF15572">
    <property type="entry name" value="Imm45"/>
    <property type="match status" value="1"/>
</dbReference>
<dbReference type="Proteomes" id="UP001526337">
    <property type="component" value="Unassembled WGS sequence"/>
</dbReference>
<dbReference type="RefSeq" id="WP_171791352.1">
    <property type="nucleotide sequence ID" value="NZ_JABJWD010000087.1"/>
</dbReference>
<comment type="caution">
    <text evidence="2">The sequence shown here is derived from an EMBL/GenBank/DDBJ whole genome shotgun (WGS) entry which is preliminary data.</text>
</comment>
<proteinExistence type="predicted"/>
<evidence type="ECO:0000259" key="1">
    <source>
        <dbReference type="Pfam" id="PF15572"/>
    </source>
</evidence>
<evidence type="ECO:0000313" key="2">
    <source>
        <dbReference type="EMBL" id="MCW4589774.1"/>
    </source>
</evidence>
<keyword evidence="3" id="KW-1185">Reference proteome</keyword>
<accession>A0ABT3K301</accession>
<name>A0ABT3K301_9PROT</name>
<reference evidence="2 3" key="1">
    <citation type="submission" date="2022-07" db="EMBL/GenBank/DDBJ databases">
        <title>Genome stability of Gluconacetobacter entanii AV429.</title>
        <authorList>
            <person name="Trcek J."/>
            <person name="Cepec E."/>
        </authorList>
    </citation>
    <scope>NUCLEOTIDE SEQUENCE [LARGE SCALE GENOMIC DNA]</scope>
    <source>
        <strain evidence="2 3">AV429_2022</strain>
    </source>
</reference>
<gene>
    <name evidence="2" type="primary">imm45</name>
    <name evidence="2" type="ORF">NO263_04170</name>
</gene>
<dbReference type="InterPro" id="IPR029077">
    <property type="entry name" value="Imm45"/>
</dbReference>
<feature type="domain" description="Immunity protein 45" evidence="1">
    <location>
        <begin position="8"/>
        <end position="97"/>
    </location>
</feature>
<dbReference type="EMBL" id="JANGSQ010000088">
    <property type="protein sequence ID" value="MCW4589774.1"/>
    <property type="molecule type" value="Genomic_DNA"/>
</dbReference>
<sequence length="109" mass="12710">MTIFHKITEYNKDVFRGGVIRLVGRYPYEERVDFMVFDTMNKDRPYGLIVTTGYKSGLIVCKFPIECAGKEGGVSIEWIKKNWDDWIYPECPISDTKISDGYKIIDRDI</sequence>